<evidence type="ECO:0000313" key="6">
    <source>
        <dbReference type="Proteomes" id="UP000032534"/>
    </source>
</evidence>
<dbReference type="OrthoDB" id="9806249at2"/>
<gene>
    <name evidence="5" type="ORF">QD47_10055</name>
</gene>
<dbReference type="PANTHER" id="PTHR42909:SF1">
    <property type="entry name" value="CARBOHYDRATE KINASE PFKB DOMAIN-CONTAINING PROTEIN"/>
    <property type="match status" value="1"/>
</dbReference>
<keyword evidence="1" id="KW-0808">Transferase</keyword>
<dbReference type="Pfam" id="PF00294">
    <property type="entry name" value="PfkB"/>
    <property type="match status" value="1"/>
</dbReference>
<comment type="caution">
    <text evidence="5">The sequence shown here is derived from an EMBL/GenBank/DDBJ whole genome shotgun (WGS) entry which is preliminary data.</text>
</comment>
<evidence type="ECO:0000256" key="1">
    <source>
        <dbReference type="ARBA" id="ARBA00022679"/>
    </source>
</evidence>
<dbReference type="PROSITE" id="PS00583">
    <property type="entry name" value="PFKB_KINASES_1"/>
    <property type="match status" value="1"/>
</dbReference>
<dbReference type="InterPro" id="IPR002173">
    <property type="entry name" value="Carboh/pur_kinase_PfkB_CS"/>
</dbReference>
<dbReference type="RefSeq" id="WP_044645999.1">
    <property type="nucleotide sequence ID" value="NZ_JTHP01000015.1"/>
</dbReference>
<sequence>MKLKQIHKDELDEPWPSRQKILCIGGANLDRKIMIKGTFQLHTSNPSSTRQQSCGGVARNVAENLGRLSQQVSLLTAVGDDAEGEFIVEQSRHYMKVVPLQVKGEPSTGVYTALLDERGELIIATAEMEIYDQIRPSVIFENTPLIASCRLVLLDTNFSMNVIASTIRLCHEHRIPLVVSSVSASKMRRLPRNLNGVGWLVCNQVEAESYLGIELKDDQQMLDATRIFHQLGVQNVILIRGADSVLFASQDGSHGQIFMHPVPEVMDVTGADDAFIAGMIYGIIQGYPMEQVCQFGISCVALTIQTDRTVSETISLNNLHSMFKELYGMHPQNFVFFKGMYFKEKDT</sequence>
<dbReference type="GO" id="GO:0004730">
    <property type="term" value="F:pseudouridylate synthase activity"/>
    <property type="evidence" value="ECO:0007669"/>
    <property type="project" value="TreeGrafter"/>
</dbReference>
<accession>A0A0D7X3L8</accession>
<dbReference type="InterPro" id="IPR011611">
    <property type="entry name" value="PfkB_dom"/>
</dbReference>
<dbReference type="GO" id="GO:0005737">
    <property type="term" value="C:cytoplasm"/>
    <property type="evidence" value="ECO:0007669"/>
    <property type="project" value="TreeGrafter"/>
</dbReference>
<keyword evidence="2" id="KW-0479">Metal-binding</keyword>
<name>A0A0D7X3L8_9BACL</name>
<evidence type="ECO:0000259" key="4">
    <source>
        <dbReference type="Pfam" id="PF00294"/>
    </source>
</evidence>
<organism evidence="5 6">
    <name type="scientific">Paenibacillus terrae</name>
    <dbReference type="NCBI Taxonomy" id="159743"/>
    <lineage>
        <taxon>Bacteria</taxon>
        <taxon>Bacillati</taxon>
        <taxon>Bacillota</taxon>
        <taxon>Bacilli</taxon>
        <taxon>Bacillales</taxon>
        <taxon>Paenibacillaceae</taxon>
        <taxon>Paenibacillus</taxon>
    </lineage>
</organism>
<dbReference type="AlphaFoldDB" id="A0A0D7X3L8"/>
<evidence type="ECO:0000313" key="5">
    <source>
        <dbReference type="EMBL" id="KJD45814.1"/>
    </source>
</evidence>
<keyword evidence="3 5" id="KW-0418">Kinase</keyword>
<proteinExistence type="predicted"/>
<evidence type="ECO:0000256" key="2">
    <source>
        <dbReference type="ARBA" id="ARBA00022723"/>
    </source>
</evidence>
<dbReference type="GO" id="GO:0046872">
    <property type="term" value="F:metal ion binding"/>
    <property type="evidence" value="ECO:0007669"/>
    <property type="project" value="UniProtKB-KW"/>
</dbReference>
<dbReference type="SUPFAM" id="SSF53613">
    <property type="entry name" value="Ribokinase-like"/>
    <property type="match status" value="1"/>
</dbReference>
<dbReference type="Gene3D" id="3.40.1190.20">
    <property type="match status" value="1"/>
</dbReference>
<dbReference type="GO" id="GO:0016301">
    <property type="term" value="F:kinase activity"/>
    <property type="evidence" value="ECO:0007669"/>
    <property type="project" value="UniProtKB-KW"/>
</dbReference>
<dbReference type="PATRIC" id="fig|159743.3.peg.2243"/>
<evidence type="ECO:0000256" key="3">
    <source>
        <dbReference type="ARBA" id="ARBA00022777"/>
    </source>
</evidence>
<keyword evidence="6" id="KW-1185">Reference proteome</keyword>
<dbReference type="Proteomes" id="UP000032534">
    <property type="component" value="Unassembled WGS sequence"/>
</dbReference>
<dbReference type="PANTHER" id="PTHR42909">
    <property type="entry name" value="ZGC:136858"/>
    <property type="match status" value="1"/>
</dbReference>
<protein>
    <submittedName>
        <fullName evidence="5">Ribokinase</fullName>
    </submittedName>
</protein>
<dbReference type="PROSITE" id="PS00584">
    <property type="entry name" value="PFKB_KINASES_2"/>
    <property type="match status" value="1"/>
</dbReference>
<dbReference type="InterPro" id="IPR029056">
    <property type="entry name" value="Ribokinase-like"/>
</dbReference>
<dbReference type="GO" id="GO:0016798">
    <property type="term" value="F:hydrolase activity, acting on glycosyl bonds"/>
    <property type="evidence" value="ECO:0007669"/>
    <property type="project" value="TreeGrafter"/>
</dbReference>
<dbReference type="CDD" id="cd01941">
    <property type="entry name" value="YeiC_kinase_like"/>
    <property type="match status" value="1"/>
</dbReference>
<reference evidence="5 6" key="1">
    <citation type="submission" date="2014-11" db="EMBL/GenBank/DDBJ databases">
        <title>Draft Genome Sequences of Paenibacillus polymyxa NRRL B-30509 and Paenibacillus terrae NRRL B-30644, Strains from a Poultry Environment that Produce Tridecaptin A and Paenicidins.</title>
        <authorList>
            <person name="van Belkum M.J."/>
            <person name="Lohans C.T."/>
            <person name="Vederas J.C."/>
        </authorList>
    </citation>
    <scope>NUCLEOTIDE SEQUENCE [LARGE SCALE GENOMIC DNA]</scope>
    <source>
        <strain evidence="5 6">NRRL B-30644</strain>
    </source>
</reference>
<dbReference type="EMBL" id="JTHP01000015">
    <property type="protein sequence ID" value="KJD45814.1"/>
    <property type="molecule type" value="Genomic_DNA"/>
</dbReference>
<feature type="domain" description="Carbohydrate kinase PfkB" evidence="4">
    <location>
        <begin position="19"/>
        <end position="309"/>
    </location>
</feature>